<sequence>MLGEYAVWVLSSYGAALVLIGGLVAQSVIRSARVRRELDRLEGRK</sequence>
<comment type="subcellular location">
    <subcellularLocation>
        <location evidence="2 12">Cell inner membrane</location>
        <topology evidence="2 12">Single-pass membrane protein</topology>
    </subcellularLocation>
</comment>
<keyword evidence="8 12" id="KW-0812">Transmembrane</keyword>
<dbReference type="GO" id="GO:0015886">
    <property type="term" value="P:heme transport"/>
    <property type="evidence" value="ECO:0007669"/>
    <property type="project" value="InterPro"/>
</dbReference>
<feature type="transmembrane region" description="Helical" evidence="12">
    <location>
        <begin position="6"/>
        <end position="29"/>
    </location>
</feature>
<evidence type="ECO:0000256" key="4">
    <source>
        <dbReference type="ARBA" id="ARBA00016461"/>
    </source>
</evidence>
<evidence type="ECO:0000256" key="10">
    <source>
        <dbReference type="ARBA" id="ARBA00022989"/>
    </source>
</evidence>
<accession>A0A7S9LPM5</accession>
<evidence type="ECO:0000256" key="6">
    <source>
        <dbReference type="ARBA" id="ARBA00022475"/>
    </source>
</evidence>
<evidence type="ECO:0000256" key="5">
    <source>
        <dbReference type="ARBA" id="ARBA00022448"/>
    </source>
</evidence>
<keyword evidence="6 12" id="KW-1003">Cell membrane</keyword>
<evidence type="ECO:0000256" key="11">
    <source>
        <dbReference type="ARBA" id="ARBA00023136"/>
    </source>
</evidence>
<evidence type="ECO:0000256" key="3">
    <source>
        <dbReference type="ARBA" id="ARBA00008741"/>
    </source>
</evidence>
<evidence type="ECO:0000313" key="14">
    <source>
        <dbReference type="Proteomes" id="UP000594800"/>
    </source>
</evidence>
<evidence type="ECO:0000313" key="13">
    <source>
        <dbReference type="EMBL" id="QPH52997.1"/>
    </source>
</evidence>
<name>A0A7S9LPM5_9RHOB</name>
<proteinExistence type="inferred from homology"/>
<dbReference type="Pfam" id="PF04995">
    <property type="entry name" value="CcmD"/>
    <property type="match status" value="1"/>
</dbReference>
<dbReference type="GO" id="GO:0017004">
    <property type="term" value="P:cytochrome complex assembly"/>
    <property type="evidence" value="ECO:0007669"/>
    <property type="project" value="UniProtKB-KW"/>
</dbReference>
<dbReference type="EMBL" id="CP064942">
    <property type="protein sequence ID" value="QPH52997.1"/>
    <property type="molecule type" value="Genomic_DNA"/>
</dbReference>
<dbReference type="NCBIfam" id="TIGR03141">
    <property type="entry name" value="cytochro_ccmD"/>
    <property type="match status" value="1"/>
</dbReference>
<evidence type="ECO:0000256" key="9">
    <source>
        <dbReference type="ARBA" id="ARBA00022748"/>
    </source>
</evidence>
<keyword evidence="14" id="KW-1185">Reference proteome</keyword>
<dbReference type="RefSeq" id="WP_196102208.1">
    <property type="nucleotide sequence ID" value="NZ_CP064942.1"/>
</dbReference>
<dbReference type="GO" id="GO:0005886">
    <property type="term" value="C:plasma membrane"/>
    <property type="evidence" value="ECO:0007669"/>
    <property type="project" value="UniProtKB-SubCell"/>
</dbReference>
<evidence type="ECO:0000256" key="8">
    <source>
        <dbReference type="ARBA" id="ARBA00022692"/>
    </source>
</evidence>
<evidence type="ECO:0000256" key="7">
    <source>
        <dbReference type="ARBA" id="ARBA00022519"/>
    </source>
</evidence>
<comment type="similarity">
    <text evidence="3 12">Belongs to the CcmD/CycX/HelD family.</text>
</comment>
<evidence type="ECO:0000256" key="2">
    <source>
        <dbReference type="ARBA" id="ARBA00004377"/>
    </source>
</evidence>
<gene>
    <name evidence="13" type="primary">ccmD</name>
    <name evidence="13" type="ORF">I0K15_14445</name>
</gene>
<reference evidence="13 14" key="1">
    <citation type="submission" date="2020-11" db="EMBL/GenBank/DDBJ databases">
        <title>Description of Pontivivens ytuae sp. nov. isolated from deep sea sediment of Mariana Trench.</title>
        <authorList>
            <person name="Wang Z."/>
            <person name="Sun Q.-L."/>
            <person name="Xu X.-D."/>
            <person name="Tang Y.-Z."/>
            <person name="Zhang J."/>
        </authorList>
    </citation>
    <scope>NUCLEOTIDE SEQUENCE [LARGE SCALE GENOMIC DNA]</scope>
    <source>
        <strain evidence="13 14">MT2928</strain>
    </source>
</reference>
<organism evidence="13 14">
    <name type="scientific">Pontivivens ytuae</name>
    <dbReference type="NCBI Taxonomy" id="2789856"/>
    <lineage>
        <taxon>Bacteria</taxon>
        <taxon>Pseudomonadati</taxon>
        <taxon>Pseudomonadota</taxon>
        <taxon>Alphaproteobacteria</taxon>
        <taxon>Rhodobacterales</taxon>
        <taxon>Paracoccaceae</taxon>
        <taxon>Pontivivens</taxon>
    </lineage>
</organism>
<dbReference type="AlphaFoldDB" id="A0A7S9LPM5"/>
<evidence type="ECO:0000256" key="12">
    <source>
        <dbReference type="RuleBase" id="RU363101"/>
    </source>
</evidence>
<comment type="function">
    <text evidence="1 12">Required for the export of heme to the periplasm for the biogenesis of c-type cytochromes.</text>
</comment>
<keyword evidence="10 12" id="KW-1133">Transmembrane helix</keyword>
<keyword evidence="11 12" id="KW-0472">Membrane</keyword>
<protein>
    <recommendedName>
        <fullName evidence="4 12">Heme exporter protein D</fullName>
    </recommendedName>
</protein>
<keyword evidence="7 12" id="KW-0997">Cell inner membrane</keyword>
<dbReference type="InterPro" id="IPR007078">
    <property type="entry name" value="Haem_export_protD_CcmD"/>
</dbReference>
<keyword evidence="5 12" id="KW-0813">Transport</keyword>
<dbReference type="Proteomes" id="UP000594800">
    <property type="component" value="Chromosome"/>
</dbReference>
<dbReference type="KEGG" id="poz:I0K15_14445"/>
<evidence type="ECO:0000256" key="1">
    <source>
        <dbReference type="ARBA" id="ARBA00002442"/>
    </source>
</evidence>
<keyword evidence="9 12" id="KW-0201">Cytochrome c-type biogenesis</keyword>